<dbReference type="AlphaFoldDB" id="A0A6C0I2E3"/>
<dbReference type="EMBL" id="MN740084">
    <property type="protein sequence ID" value="QHT87171.1"/>
    <property type="molecule type" value="Genomic_DNA"/>
</dbReference>
<sequence length="302" mass="35021">MFSPRDSRIIDLREPLDEIRRKLPPWFDELMSQPEVNMILAAGDCSRDNFQYGKSPDIKVFTRTEGSRNPFGKRFHIFSCNNGPNLDDRNLRYLREKPELRVLVIAKGDYNNKDEMQKMAALLEGCVSFIASDDTRFFIPRTVAHTMLRNNGIVRGPIFIPGVEEPRGAHKEMFERRGYLNPDLFEPIPLEDGTIDFGLLRKVDASDSMAILDREYRKDYKNARNALLECGKDEDCKPIFGKSGRCNVEERRCHYEPFFAPRETRAVGGTVKSKKNKDKKSCQSKKRRHIKKVISDFILFYI</sequence>
<name>A0A6C0I2E3_9ZZZZ</name>
<proteinExistence type="predicted"/>
<evidence type="ECO:0000313" key="1">
    <source>
        <dbReference type="EMBL" id="QHT87171.1"/>
    </source>
</evidence>
<accession>A0A6C0I2E3</accession>
<organism evidence="1">
    <name type="scientific">viral metagenome</name>
    <dbReference type="NCBI Taxonomy" id="1070528"/>
    <lineage>
        <taxon>unclassified sequences</taxon>
        <taxon>metagenomes</taxon>
        <taxon>organismal metagenomes</taxon>
    </lineage>
</organism>
<reference evidence="1" key="1">
    <citation type="journal article" date="2020" name="Nature">
        <title>Giant virus diversity and host interactions through global metagenomics.</title>
        <authorList>
            <person name="Schulz F."/>
            <person name="Roux S."/>
            <person name="Paez-Espino D."/>
            <person name="Jungbluth S."/>
            <person name="Walsh D.A."/>
            <person name="Denef V.J."/>
            <person name="McMahon K.D."/>
            <person name="Konstantinidis K.T."/>
            <person name="Eloe-Fadrosh E.A."/>
            <person name="Kyrpides N.C."/>
            <person name="Woyke T."/>
        </authorList>
    </citation>
    <scope>NUCLEOTIDE SEQUENCE</scope>
    <source>
        <strain evidence="1">GVMAG-M-3300023184-190</strain>
    </source>
</reference>
<protein>
    <submittedName>
        <fullName evidence="1">Uncharacterized protein</fullName>
    </submittedName>
</protein>